<feature type="transmembrane region" description="Helical" evidence="1">
    <location>
        <begin position="6"/>
        <end position="26"/>
    </location>
</feature>
<organism evidence="2">
    <name type="scientific">viral metagenome</name>
    <dbReference type="NCBI Taxonomy" id="1070528"/>
    <lineage>
        <taxon>unclassified sequences</taxon>
        <taxon>metagenomes</taxon>
        <taxon>organismal metagenomes</taxon>
    </lineage>
</organism>
<evidence type="ECO:0000256" key="1">
    <source>
        <dbReference type="SAM" id="Phobius"/>
    </source>
</evidence>
<protein>
    <submittedName>
        <fullName evidence="2">Uncharacterized protein</fullName>
    </submittedName>
</protein>
<dbReference type="EMBL" id="MN740943">
    <property type="protein sequence ID" value="QHU19052.1"/>
    <property type="molecule type" value="Genomic_DNA"/>
</dbReference>
<keyword evidence="1" id="KW-0812">Transmembrane</keyword>
<name>A0A6C0KM00_9ZZZZ</name>
<keyword evidence="1" id="KW-0472">Membrane</keyword>
<dbReference type="AlphaFoldDB" id="A0A6C0KM00"/>
<keyword evidence="1" id="KW-1133">Transmembrane helix</keyword>
<accession>A0A6C0KM00</accession>
<reference evidence="2" key="1">
    <citation type="journal article" date="2020" name="Nature">
        <title>Giant virus diversity and host interactions through global metagenomics.</title>
        <authorList>
            <person name="Schulz F."/>
            <person name="Roux S."/>
            <person name="Paez-Espino D."/>
            <person name="Jungbluth S."/>
            <person name="Walsh D.A."/>
            <person name="Denef V.J."/>
            <person name="McMahon K.D."/>
            <person name="Konstantinidis K.T."/>
            <person name="Eloe-Fadrosh E.A."/>
            <person name="Kyrpides N.C."/>
            <person name="Woyke T."/>
        </authorList>
    </citation>
    <scope>NUCLEOTIDE SEQUENCE</scope>
    <source>
        <strain evidence="2">GVMAG-S-3300013014-104</strain>
    </source>
</reference>
<feature type="transmembrane region" description="Helical" evidence="1">
    <location>
        <begin position="33"/>
        <end position="56"/>
    </location>
</feature>
<sequence length="83" mass="9427">MKIAFEIIGIYLLWIILHYVAGILYCKLCTPTTIFGFIISPFIALTPYCSALRWVIYNGGNIINNMWIVLGTWIAAKICKNVL</sequence>
<evidence type="ECO:0000313" key="2">
    <source>
        <dbReference type="EMBL" id="QHU19052.1"/>
    </source>
</evidence>
<proteinExistence type="predicted"/>